<comment type="caution">
    <text evidence="3">The sequence shown here is derived from an EMBL/GenBank/DDBJ whole genome shotgun (WGS) entry which is preliminary data.</text>
</comment>
<keyword evidence="5" id="KW-1185">Reference proteome</keyword>
<keyword evidence="2 4" id="KW-0812">Transmembrane</keyword>
<reference evidence="3 5" key="1">
    <citation type="submission" date="2024-03" db="EMBL/GenBank/DDBJ databases">
        <title>The Acrasis kona genome and developmental transcriptomes reveal deep origins of eukaryotic multicellular pathways.</title>
        <authorList>
            <person name="Sheikh S."/>
            <person name="Fu C.-J."/>
            <person name="Brown M.W."/>
            <person name="Baldauf S.L."/>
        </authorList>
    </citation>
    <scope>NUCLEOTIDE SEQUENCE [LARGE SCALE GENOMIC DNA]</scope>
    <source>
        <strain evidence="3 5">ATCC MYA-3509</strain>
    </source>
</reference>
<evidence type="ECO:0000256" key="2">
    <source>
        <dbReference type="SAM" id="Phobius"/>
    </source>
</evidence>
<keyword evidence="2" id="KW-1133">Transmembrane helix</keyword>
<accession>A0AAW2YNT9</accession>
<feature type="transmembrane region" description="Helical" evidence="2">
    <location>
        <begin position="170"/>
        <end position="194"/>
    </location>
</feature>
<evidence type="ECO:0000313" key="4">
    <source>
        <dbReference type="EMBL" id="KAL0482666.1"/>
    </source>
</evidence>
<proteinExistence type="predicted"/>
<feature type="transmembrane region" description="Helical" evidence="2">
    <location>
        <begin position="39"/>
        <end position="61"/>
    </location>
</feature>
<evidence type="ECO:0000313" key="3">
    <source>
        <dbReference type="EMBL" id="KAL0478774.1"/>
    </source>
</evidence>
<dbReference type="EMBL" id="JAOPGA020000881">
    <property type="protein sequence ID" value="KAL0482666.1"/>
    <property type="molecule type" value="Genomic_DNA"/>
</dbReference>
<feature type="transmembrane region" description="Helical" evidence="2">
    <location>
        <begin position="134"/>
        <end position="158"/>
    </location>
</feature>
<feature type="region of interest" description="Disordered" evidence="1">
    <location>
        <begin position="205"/>
        <end position="227"/>
    </location>
</feature>
<dbReference type="Proteomes" id="UP001431209">
    <property type="component" value="Unassembled WGS sequence"/>
</dbReference>
<dbReference type="AlphaFoldDB" id="A0AAW2YNT9"/>
<keyword evidence="2" id="KW-0472">Membrane</keyword>
<feature type="compositionally biased region" description="Basic and acidic residues" evidence="1">
    <location>
        <begin position="215"/>
        <end position="227"/>
    </location>
</feature>
<feature type="transmembrane region" description="Helical" evidence="2">
    <location>
        <begin position="12"/>
        <end position="33"/>
    </location>
</feature>
<sequence length="227" mass="25033">MPYLTTLRFNSHLANIVGSGLFIAACELTFPRYDNKIRPIVAFILYTIGSVGYILSSLLGLTHEKRKQKTSLGTVLFLVASTMFLLGSLLCFSSEAINLKLPQMFWMVGSAIYLFGSVHTTYRHRKEFSASYPLYMSGNISLVFSGALFCCGGASFMITGRQYSNTGSVLWIVGCVFASISSILFGIGDILLILKQDQKDKLPLINNDLSPPRKSRSEVHTSDEATN</sequence>
<organism evidence="3 5">
    <name type="scientific">Acrasis kona</name>
    <dbReference type="NCBI Taxonomy" id="1008807"/>
    <lineage>
        <taxon>Eukaryota</taxon>
        <taxon>Discoba</taxon>
        <taxon>Heterolobosea</taxon>
        <taxon>Tetramitia</taxon>
        <taxon>Eutetramitia</taxon>
        <taxon>Acrasidae</taxon>
        <taxon>Acrasis</taxon>
    </lineage>
</organism>
<evidence type="ECO:0000313" key="5">
    <source>
        <dbReference type="Proteomes" id="UP001431209"/>
    </source>
</evidence>
<name>A0AAW2YNT9_9EUKA</name>
<feature type="transmembrane region" description="Helical" evidence="2">
    <location>
        <begin position="103"/>
        <end position="122"/>
    </location>
</feature>
<protein>
    <submittedName>
        <fullName evidence="4">6 TM domain-containing transmembrane protein</fullName>
    </submittedName>
</protein>
<evidence type="ECO:0000256" key="1">
    <source>
        <dbReference type="SAM" id="MobiDB-lite"/>
    </source>
</evidence>
<feature type="transmembrane region" description="Helical" evidence="2">
    <location>
        <begin position="73"/>
        <end position="97"/>
    </location>
</feature>
<dbReference type="EMBL" id="JAOPGA020000467">
    <property type="protein sequence ID" value="KAL0478774.1"/>
    <property type="molecule type" value="Genomic_DNA"/>
</dbReference>
<gene>
    <name evidence="4" type="ORF">AKO1_002648</name>
    <name evidence="3" type="ORF">AKO1_008352</name>
</gene>